<dbReference type="OrthoDB" id="5805277at2759"/>
<reference evidence="2 3" key="1">
    <citation type="submission" date="2013-12" db="EMBL/GenBank/DDBJ databases">
        <title>Draft genome of the parsitic nematode Ancylostoma duodenale.</title>
        <authorList>
            <person name="Mitreva M."/>
        </authorList>
    </citation>
    <scope>NUCLEOTIDE SEQUENCE [LARGE SCALE GENOMIC DNA]</scope>
    <source>
        <strain evidence="2 3">Zhejiang</strain>
    </source>
</reference>
<dbReference type="EMBL" id="KN727084">
    <property type="protein sequence ID" value="KIH66533.1"/>
    <property type="molecule type" value="Genomic_DNA"/>
</dbReference>
<sequence length="114" mass="12937">MARTLEVDEKSIIQWFRDVLVDCYNTTRRESEDLTQRRLVGGIQDGTKLVFVEVTDDRSSANLNAIIQRHVIPGAVVRTDMWRGYSSLTNLQPREGEPLRELRGSGDISAHATH</sequence>
<dbReference type="Proteomes" id="UP000054047">
    <property type="component" value="Unassembled WGS sequence"/>
</dbReference>
<feature type="compositionally biased region" description="Basic and acidic residues" evidence="1">
    <location>
        <begin position="94"/>
        <end position="104"/>
    </location>
</feature>
<gene>
    <name evidence="2" type="ORF">ANCDUO_03141</name>
</gene>
<protein>
    <submittedName>
        <fullName evidence="2">Uncharacterized protein</fullName>
    </submittedName>
</protein>
<evidence type="ECO:0000256" key="1">
    <source>
        <dbReference type="SAM" id="MobiDB-lite"/>
    </source>
</evidence>
<feature type="region of interest" description="Disordered" evidence="1">
    <location>
        <begin position="94"/>
        <end position="114"/>
    </location>
</feature>
<name>A0A0C2D9W5_9BILA</name>
<proteinExistence type="predicted"/>
<evidence type="ECO:0000313" key="3">
    <source>
        <dbReference type="Proteomes" id="UP000054047"/>
    </source>
</evidence>
<keyword evidence="3" id="KW-1185">Reference proteome</keyword>
<accession>A0A0C2D9W5</accession>
<evidence type="ECO:0000313" key="2">
    <source>
        <dbReference type="EMBL" id="KIH66533.1"/>
    </source>
</evidence>
<dbReference type="AlphaFoldDB" id="A0A0C2D9W5"/>
<organism evidence="2 3">
    <name type="scientific">Ancylostoma duodenale</name>
    <dbReference type="NCBI Taxonomy" id="51022"/>
    <lineage>
        <taxon>Eukaryota</taxon>
        <taxon>Metazoa</taxon>
        <taxon>Ecdysozoa</taxon>
        <taxon>Nematoda</taxon>
        <taxon>Chromadorea</taxon>
        <taxon>Rhabditida</taxon>
        <taxon>Rhabditina</taxon>
        <taxon>Rhabditomorpha</taxon>
        <taxon>Strongyloidea</taxon>
        <taxon>Ancylostomatidae</taxon>
        <taxon>Ancylostomatinae</taxon>
        <taxon>Ancylostoma</taxon>
    </lineage>
</organism>